<feature type="compositionally biased region" description="Basic and acidic residues" evidence="1">
    <location>
        <begin position="8"/>
        <end position="21"/>
    </location>
</feature>
<evidence type="ECO:0000313" key="2">
    <source>
        <dbReference type="EMBL" id="OBZ76943.1"/>
    </source>
</evidence>
<evidence type="ECO:0000256" key="1">
    <source>
        <dbReference type="SAM" id="MobiDB-lite"/>
    </source>
</evidence>
<name>A0A1C7MJ98_GRIFR</name>
<feature type="region of interest" description="Disordered" evidence="1">
    <location>
        <begin position="1"/>
        <end position="107"/>
    </location>
</feature>
<evidence type="ECO:0000313" key="3">
    <source>
        <dbReference type="Proteomes" id="UP000092993"/>
    </source>
</evidence>
<keyword evidence="3" id="KW-1185">Reference proteome</keyword>
<sequence>MPPPPPPPRDRERDRPRDSRDRRSRSPVRRPISSRDRDRDDYRRGPPNSSPSPPPLRNRRPASRSPTPPPPRTRRRFSSRSPPRAIAAQAQSSRLHAATVGSRSRPRLMRHSAPTWVVRAGGRGRPRLVSGAIVLAPLRGLFRDPQFRTIEGNRAISKIRVPPLPSPRRACPAPSHSFCVYGFVDVC</sequence>
<protein>
    <submittedName>
        <fullName evidence="2">Uncharacterized protein</fullName>
    </submittedName>
</protein>
<comment type="caution">
    <text evidence="2">The sequence shown here is derived from an EMBL/GenBank/DDBJ whole genome shotgun (WGS) entry which is preliminary data.</text>
</comment>
<proteinExistence type="predicted"/>
<feature type="compositionally biased region" description="Basic and acidic residues" evidence="1">
    <location>
        <begin position="33"/>
        <end position="44"/>
    </location>
</feature>
<dbReference type="EMBL" id="LUGG01000003">
    <property type="protein sequence ID" value="OBZ76943.1"/>
    <property type="molecule type" value="Genomic_DNA"/>
</dbReference>
<dbReference type="AlphaFoldDB" id="A0A1C7MJ98"/>
<reference evidence="2 3" key="1">
    <citation type="submission" date="2016-03" db="EMBL/GenBank/DDBJ databases">
        <title>Whole genome sequencing of Grifola frondosa 9006-11.</title>
        <authorList>
            <person name="Min B."/>
            <person name="Park H."/>
            <person name="Kim J.-G."/>
            <person name="Cho H."/>
            <person name="Oh Y.-L."/>
            <person name="Kong W.-S."/>
            <person name="Choi I.-G."/>
        </authorList>
    </citation>
    <scope>NUCLEOTIDE SEQUENCE [LARGE SCALE GENOMIC DNA]</scope>
    <source>
        <strain evidence="2 3">9006-11</strain>
    </source>
</reference>
<feature type="compositionally biased region" description="Low complexity" evidence="1">
    <location>
        <begin position="79"/>
        <end position="94"/>
    </location>
</feature>
<accession>A0A1C7MJ98</accession>
<organism evidence="2 3">
    <name type="scientific">Grifola frondosa</name>
    <name type="common">Maitake</name>
    <name type="synonym">Polyporus frondosus</name>
    <dbReference type="NCBI Taxonomy" id="5627"/>
    <lineage>
        <taxon>Eukaryota</taxon>
        <taxon>Fungi</taxon>
        <taxon>Dikarya</taxon>
        <taxon>Basidiomycota</taxon>
        <taxon>Agaricomycotina</taxon>
        <taxon>Agaricomycetes</taxon>
        <taxon>Polyporales</taxon>
        <taxon>Grifolaceae</taxon>
        <taxon>Grifola</taxon>
    </lineage>
</organism>
<gene>
    <name evidence="2" type="ORF">A0H81_03617</name>
</gene>
<dbReference type="Proteomes" id="UP000092993">
    <property type="component" value="Unassembled WGS sequence"/>
</dbReference>